<feature type="non-terminal residue" evidence="2">
    <location>
        <position position="1"/>
    </location>
</feature>
<gene>
    <name evidence="2" type="ORF">AVDCRST_MAG59-1805</name>
</gene>
<feature type="region of interest" description="Disordered" evidence="1">
    <location>
        <begin position="1"/>
        <end position="55"/>
    </location>
</feature>
<feature type="compositionally biased region" description="Basic residues" evidence="1">
    <location>
        <begin position="1"/>
        <end position="18"/>
    </location>
</feature>
<proteinExistence type="predicted"/>
<evidence type="ECO:0000313" key="2">
    <source>
        <dbReference type="EMBL" id="CAA9551618.1"/>
    </source>
</evidence>
<feature type="non-terminal residue" evidence="2">
    <location>
        <position position="55"/>
    </location>
</feature>
<organism evidence="2">
    <name type="scientific">uncultured Thermomicrobiales bacterium</name>
    <dbReference type="NCBI Taxonomy" id="1645740"/>
    <lineage>
        <taxon>Bacteria</taxon>
        <taxon>Pseudomonadati</taxon>
        <taxon>Thermomicrobiota</taxon>
        <taxon>Thermomicrobia</taxon>
        <taxon>Thermomicrobiales</taxon>
        <taxon>environmental samples</taxon>
    </lineage>
</organism>
<feature type="compositionally biased region" description="Low complexity" evidence="1">
    <location>
        <begin position="19"/>
        <end position="29"/>
    </location>
</feature>
<sequence length="55" mass="6642">GRRPRHQPSQRHPHRARGRPLPLDAALLRRSPRRSARGQRRVRRRGRLARRRRAL</sequence>
<evidence type="ECO:0000256" key="1">
    <source>
        <dbReference type="SAM" id="MobiDB-lite"/>
    </source>
</evidence>
<dbReference type="AlphaFoldDB" id="A0A6J4UIR4"/>
<name>A0A6J4UIR4_9BACT</name>
<protein>
    <submittedName>
        <fullName evidence="2">Antitoxin HigA</fullName>
    </submittedName>
</protein>
<reference evidence="2" key="1">
    <citation type="submission" date="2020-02" db="EMBL/GenBank/DDBJ databases">
        <authorList>
            <person name="Meier V. D."/>
        </authorList>
    </citation>
    <scope>NUCLEOTIDE SEQUENCE</scope>
    <source>
        <strain evidence="2">AVDCRST_MAG59</strain>
    </source>
</reference>
<accession>A0A6J4UIR4</accession>
<dbReference type="EMBL" id="CADCWF010000113">
    <property type="protein sequence ID" value="CAA9551618.1"/>
    <property type="molecule type" value="Genomic_DNA"/>
</dbReference>
<feature type="compositionally biased region" description="Basic residues" evidence="1">
    <location>
        <begin position="30"/>
        <end position="55"/>
    </location>
</feature>